<proteinExistence type="predicted"/>
<evidence type="ECO:0000313" key="1">
    <source>
        <dbReference type="EMBL" id="GME70393.1"/>
    </source>
</evidence>
<organism evidence="1 2">
    <name type="scientific">Ambrosiozyma monospora</name>
    <name type="common">Yeast</name>
    <name type="synonym">Endomycopsis monosporus</name>
    <dbReference type="NCBI Taxonomy" id="43982"/>
    <lineage>
        <taxon>Eukaryota</taxon>
        <taxon>Fungi</taxon>
        <taxon>Dikarya</taxon>
        <taxon>Ascomycota</taxon>
        <taxon>Saccharomycotina</taxon>
        <taxon>Pichiomycetes</taxon>
        <taxon>Pichiales</taxon>
        <taxon>Pichiaceae</taxon>
        <taxon>Ambrosiozyma</taxon>
    </lineage>
</organism>
<gene>
    <name evidence="1" type="ORF">Amon02_000017900</name>
</gene>
<reference evidence="1" key="1">
    <citation type="submission" date="2023-04" db="EMBL/GenBank/DDBJ databases">
        <title>Ambrosiozyma monospora NBRC 10751.</title>
        <authorList>
            <person name="Ichikawa N."/>
            <person name="Sato H."/>
            <person name="Tonouchi N."/>
        </authorList>
    </citation>
    <scope>NUCLEOTIDE SEQUENCE</scope>
    <source>
        <strain evidence="1">NBRC 10751</strain>
    </source>
</reference>
<evidence type="ECO:0000313" key="2">
    <source>
        <dbReference type="Proteomes" id="UP001165064"/>
    </source>
</evidence>
<sequence>MARSKGHKGGKGGIAGKGRGKLAQAFNRHKLQDQHLKKVAAKEQKQQTQKQQQIKNKNKSKHSNQHSNEIEADGNNNIINDGSISVKQHVMATQRPFIPFGQHEHVLLVGEGDFSFALSIINSGYISPEFLITTSFDSLNELIAKYSNVEENLEQLKAKGVKIFHDIDATELIQSFKLTKTFKKNKCKNKTVLGTDTIDLILFNFPHSGRGIKDQERNIKTHQLLLTNFFNSSFELFKLLKSNRNYLVNRSVSESTASATGYFDSSNNINTTNSKSNNIENGTEKIAVTLFKGEPYDSWQVKKLARDSINYKYEDNHQRGK</sequence>
<dbReference type="EMBL" id="BSXS01000029">
    <property type="protein sequence ID" value="GME70393.1"/>
    <property type="molecule type" value="Genomic_DNA"/>
</dbReference>
<keyword evidence="2" id="KW-1185">Reference proteome</keyword>
<name>A0ACB5SR51_AMBMO</name>
<accession>A0ACB5SR51</accession>
<dbReference type="Proteomes" id="UP001165064">
    <property type="component" value="Unassembled WGS sequence"/>
</dbReference>
<protein>
    <submittedName>
        <fullName evidence="1">Unnamed protein product</fullName>
    </submittedName>
</protein>
<comment type="caution">
    <text evidence="1">The sequence shown here is derived from an EMBL/GenBank/DDBJ whole genome shotgun (WGS) entry which is preliminary data.</text>
</comment>